<evidence type="ECO:0000256" key="5">
    <source>
        <dbReference type="HAMAP-Rule" id="MF_00528"/>
    </source>
</evidence>
<dbReference type="Gene3D" id="3.90.950.10">
    <property type="match status" value="1"/>
</dbReference>
<keyword evidence="2 5" id="KW-0963">Cytoplasm</keyword>
<gene>
    <name evidence="6" type="ORF">ACFQBM_00580</name>
</gene>
<comment type="caution">
    <text evidence="5">Lacks conserved residue(s) required for the propagation of feature annotation.</text>
</comment>
<comment type="similarity">
    <text evidence="5">Belongs to the Maf family. YceF subfamily.</text>
</comment>
<evidence type="ECO:0000313" key="6">
    <source>
        <dbReference type="EMBL" id="MFC6631751.1"/>
    </source>
</evidence>
<dbReference type="EC" id="3.6.1.-" evidence="5"/>
<dbReference type="NCBIfam" id="TIGR00172">
    <property type="entry name" value="maf"/>
    <property type="match status" value="1"/>
</dbReference>
<dbReference type="InterPro" id="IPR003697">
    <property type="entry name" value="Maf-like"/>
</dbReference>
<reference evidence="7" key="1">
    <citation type="journal article" date="2019" name="Int. J. Syst. Evol. Microbiol.">
        <title>The Global Catalogue of Microorganisms (GCM) 10K type strain sequencing project: providing services to taxonomists for standard genome sequencing and annotation.</title>
        <authorList>
            <consortium name="The Broad Institute Genomics Platform"/>
            <consortium name="The Broad Institute Genome Sequencing Center for Infectious Disease"/>
            <person name="Wu L."/>
            <person name="Ma J."/>
        </authorList>
    </citation>
    <scope>NUCLEOTIDE SEQUENCE [LARGE SCALE GENOMIC DNA]</scope>
    <source>
        <strain evidence="7">CGMCC 1.13718</strain>
    </source>
</reference>
<evidence type="ECO:0000256" key="3">
    <source>
        <dbReference type="ARBA" id="ARBA00022801"/>
    </source>
</evidence>
<feature type="active site" description="Proton acceptor" evidence="5">
    <location>
        <position position="101"/>
    </location>
</feature>
<dbReference type="EMBL" id="JBHSVR010000001">
    <property type="protein sequence ID" value="MFC6631751.1"/>
    <property type="molecule type" value="Genomic_DNA"/>
</dbReference>
<evidence type="ECO:0000256" key="2">
    <source>
        <dbReference type="ARBA" id="ARBA00022490"/>
    </source>
</evidence>
<dbReference type="HAMAP" id="MF_00528">
    <property type="entry name" value="Maf"/>
    <property type="match status" value="1"/>
</dbReference>
<feature type="site" description="Important for substrate specificity" evidence="5">
    <location>
        <position position="186"/>
    </location>
</feature>
<comment type="caution">
    <text evidence="6">The sequence shown here is derived from an EMBL/GenBank/DDBJ whole genome shotgun (WGS) entry which is preliminary data.</text>
</comment>
<evidence type="ECO:0000313" key="7">
    <source>
        <dbReference type="Proteomes" id="UP001596425"/>
    </source>
</evidence>
<dbReference type="CDD" id="cd00555">
    <property type="entry name" value="Maf"/>
    <property type="match status" value="1"/>
</dbReference>
<dbReference type="PANTHER" id="PTHR43213:SF10">
    <property type="entry name" value="7-METHYL-GTP PYROPHOSPHATASE"/>
    <property type="match status" value="1"/>
</dbReference>
<dbReference type="InterPro" id="IPR029001">
    <property type="entry name" value="ITPase-like_fam"/>
</dbReference>
<comment type="catalytic activity">
    <reaction evidence="5">
        <text>N(7)-methyl-GTP + H2O = N(7)-methyl-GMP + diphosphate + H(+)</text>
        <dbReference type="Rhea" id="RHEA:58744"/>
        <dbReference type="ChEBI" id="CHEBI:15377"/>
        <dbReference type="ChEBI" id="CHEBI:15378"/>
        <dbReference type="ChEBI" id="CHEBI:33019"/>
        <dbReference type="ChEBI" id="CHEBI:58285"/>
        <dbReference type="ChEBI" id="CHEBI:87133"/>
    </reaction>
</comment>
<dbReference type="GO" id="GO:0016787">
    <property type="term" value="F:hydrolase activity"/>
    <property type="evidence" value="ECO:0007669"/>
    <property type="project" value="UniProtKB-KW"/>
</dbReference>
<comment type="subcellular location">
    <subcellularLocation>
        <location evidence="1 5">Cytoplasm</location>
    </subcellularLocation>
</comment>
<keyword evidence="4 5" id="KW-0546">Nucleotide metabolism</keyword>
<comment type="cofactor">
    <cofactor evidence="5">
        <name>a divalent metal cation</name>
        <dbReference type="ChEBI" id="CHEBI:60240"/>
    </cofactor>
</comment>
<feature type="site" description="Important for substrate specificity" evidence="5">
    <location>
        <position position="44"/>
    </location>
</feature>
<dbReference type="Pfam" id="PF02545">
    <property type="entry name" value="Maf"/>
    <property type="match status" value="1"/>
</dbReference>
<organism evidence="6 7">
    <name type="scientific">Microbulbifer taiwanensis</name>
    <dbReference type="NCBI Taxonomy" id="986746"/>
    <lineage>
        <taxon>Bacteria</taxon>
        <taxon>Pseudomonadati</taxon>
        <taxon>Pseudomonadota</taxon>
        <taxon>Gammaproteobacteria</taxon>
        <taxon>Cellvibrionales</taxon>
        <taxon>Microbulbiferaceae</taxon>
        <taxon>Microbulbifer</taxon>
    </lineage>
</organism>
<dbReference type="RefSeq" id="WP_319024594.1">
    <property type="nucleotide sequence ID" value="NZ_JACZFR010000052.1"/>
</dbReference>
<dbReference type="PANTHER" id="PTHR43213">
    <property type="entry name" value="BIFUNCTIONAL DTTP/UTP PYROPHOSPHATASE/METHYLTRANSFERASE PROTEIN-RELATED"/>
    <property type="match status" value="1"/>
</dbReference>
<proteinExistence type="inferred from homology"/>
<dbReference type="Proteomes" id="UP001596425">
    <property type="component" value="Unassembled WGS sequence"/>
</dbReference>
<comment type="function">
    <text evidence="5">Nucleoside triphosphate pyrophosphatase that hydrolyzes 7-methyl-GTP (m(7)GTP). May have a dual role in cell division arrest and in preventing the incorporation of modified nucleotides into cellular nucleic acids.</text>
</comment>
<keyword evidence="3 5" id="KW-0378">Hydrolase</keyword>
<sequence length="228" mass="25074">MDKPYPCQNNSTAAVSGITNDFSQLQWTPSLMARPLILASSSPYRRALLEQLRIPFECESPHIDEEALPGETPRQLALRLARQKACALALRHPDALIIGSDQVAECDGQALGKPGSCERAMAQLRACRGRQVHFHTGISLLDAASGIQRTEAETFSVHFRQLSESQIQRYVELELPLDCAGSFKVEGLGIALFEKMEGSDMNSLIGLPLIRLVTMLQEFGIDPLAPME</sequence>
<keyword evidence="7" id="KW-1185">Reference proteome</keyword>
<protein>
    <recommendedName>
        <fullName evidence="5">7-methyl-GTP pyrophosphatase</fullName>
        <shortName evidence="5">m(7)GTP pyrophosphatase</shortName>
        <ecNumber evidence="5">3.6.1.-</ecNumber>
    </recommendedName>
</protein>
<evidence type="ECO:0000256" key="1">
    <source>
        <dbReference type="ARBA" id="ARBA00004496"/>
    </source>
</evidence>
<feature type="site" description="Important for substrate specificity" evidence="5">
    <location>
        <position position="102"/>
    </location>
</feature>
<dbReference type="PIRSF" id="PIRSF006305">
    <property type="entry name" value="Maf"/>
    <property type="match status" value="1"/>
</dbReference>
<dbReference type="SUPFAM" id="SSF52972">
    <property type="entry name" value="ITPase-like"/>
    <property type="match status" value="1"/>
</dbReference>
<name>A0ABW1YGU6_9GAMM</name>
<accession>A0ABW1YGU6</accession>
<evidence type="ECO:0000256" key="4">
    <source>
        <dbReference type="ARBA" id="ARBA00023080"/>
    </source>
</evidence>